<dbReference type="PANTHER" id="PTHR43884:SF12">
    <property type="entry name" value="ISOVALERYL-COA DEHYDROGENASE, MITOCHONDRIAL-RELATED"/>
    <property type="match status" value="1"/>
</dbReference>
<dbReference type="SUPFAM" id="SSF47203">
    <property type="entry name" value="Acyl-CoA dehydrogenase C-terminal domain-like"/>
    <property type="match status" value="1"/>
</dbReference>
<dbReference type="GO" id="GO:0003995">
    <property type="term" value="F:acyl-CoA dehydrogenase activity"/>
    <property type="evidence" value="ECO:0007669"/>
    <property type="project" value="TreeGrafter"/>
</dbReference>
<dbReference type="Gene3D" id="2.40.110.10">
    <property type="entry name" value="Butyryl-CoA Dehydrogenase, subunit A, domain 2"/>
    <property type="match status" value="1"/>
</dbReference>
<dbReference type="GO" id="GO:0050660">
    <property type="term" value="F:flavin adenine dinucleotide binding"/>
    <property type="evidence" value="ECO:0007669"/>
    <property type="project" value="InterPro"/>
</dbReference>
<dbReference type="PIRSF" id="PIRSF016578">
    <property type="entry name" value="HsaA"/>
    <property type="match status" value="1"/>
</dbReference>
<keyword evidence="1 4" id="KW-0560">Oxidoreductase</keyword>
<dbReference type="InterPro" id="IPR013786">
    <property type="entry name" value="AcylCoA_DH/ox_N"/>
</dbReference>
<dbReference type="InterPro" id="IPR013107">
    <property type="entry name" value="Acyl-CoA_DH_C"/>
</dbReference>
<dbReference type="EC" id="1.14.14.12" evidence="4"/>
<dbReference type="Proteomes" id="UP000254978">
    <property type="component" value="Unassembled WGS sequence"/>
</dbReference>
<protein>
    <submittedName>
        <fullName evidence="4">Acyl-CoA dehydrogenase</fullName>
        <ecNumber evidence="4">1.14.14.12</ecNumber>
    </submittedName>
</protein>
<reference evidence="4 5" key="1">
    <citation type="submission" date="2018-06" db="EMBL/GenBank/DDBJ databases">
        <authorList>
            <consortium name="Pathogen Informatics"/>
            <person name="Doyle S."/>
        </authorList>
    </citation>
    <scope>NUCLEOTIDE SEQUENCE [LARGE SCALE GENOMIC DNA]</scope>
    <source>
        <strain evidence="4 5">NCTC10821</strain>
    </source>
</reference>
<feature type="domain" description="Acyl-CoA dehydrogenase/oxidase N-terminal" evidence="2">
    <location>
        <begin position="31"/>
        <end position="107"/>
    </location>
</feature>
<dbReference type="InterPro" id="IPR037069">
    <property type="entry name" value="AcylCoA_DH/ox_N_sf"/>
</dbReference>
<dbReference type="SUPFAM" id="SSF56645">
    <property type="entry name" value="Acyl-CoA dehydrogenase NM domain-like"/>
    <property type="match status" value="1"/>
</dbReference>
<dbReference type="Gene3D" id="1.10.540.10">
    <property type="entry name" value="Acyl-CoA dehydrogenase/oxidase, N-terminal domain"/>
    <property type="match status" value="1"/>
</dbReference>
<dbReference type="Pfam" id="PF08028">
    <property type="entry name" value="Acyl-CoA_dh_2"/>
    <property type="match status" value="1"/>
</dbReference>
<dbReference type="OrthoDB" id="3404950at2"/>
<dbReference type="AlphaFoldDB" id="A0A378T8G9"/>
<dbReference type="Gene3D" id="1.20.140.10">
    <property type="entry name" value="Butyryl-CoA Dehydrogenase, subunit A, domain 3"/>
    <property type="match status" value="1"/>
</dbReference>
<dbReference type="InterPro" id="IPR036250">
    <property type="entry name" value="AcylCo_DH-like_C"/>
</dbReference>
<dbReference type="EMBL" id="UGQT01000001">
    <property type="protein sequence ID" value="STZ57122.1"/>
    <property type="molecule type" value="Genomic_DNA"/>
</dbReference>
<accession>A0A378T8G9</accession>
<evidence type="ECO:0000256" key="1">
    <source>
        <dbReference type="ARBA" id="ARBA00023002"/>
    </source>
</evidence>
<dbReference type="Pfam" id="PF02771">
    <property type="entry name" value="Acyl-CoA_dh_N"/>
    <property type="match status" value="1"/>
</dbReference>
<evidence type="ECO:0000259" key="2">
    <source>
        <dbReference type="Pfam" id="PF02771"/>
    </source>
</evidence>
<sequence length="393" mass="41523">MSESSSAVVDPASPVDPALLPALLRPVIEATALEKELRSAAPQRLRDALRDSGALRMFTPREYGGSETRLTTALGVYEGLGRVDASTGLLVWNANFGFIAALLSEAGAATIFGGVQEPILANSGRVGTAERIAGGFRLSGTFPIVTGVTHADWLVVCAVVTEGGAPRLVDGAPDLRLCAVRSDQFTVDYAWNVTAMRGTGSHNAQIENLVIPADLVSAQLSEPPRIDRPLYRGYLPALVFGGATAVALGVARSAIEELIALSERTSSTTTAQRADDPHFQYTVAKSDAAVAAAHLLLFDAADALSTAAERGDAVTLHQRAAFRAAMSHAAEVSRQTLVAVYEAAGSAALYRRNPIEQIFRDGMATLQHANHSRVFLEAAGRVWLGREPGLPLF</sequence>
<organism evidence="4 5">
    <name type="scientific">Mycolicibacterium tokaiense</name>
    <dbReference type="NCBI Taxonomy" id="39695"/>
    <lineage>
        <taxon>Bacteria</taxon>
        <taxon>Bacillati</taxon>
        <taxon>Actinomycetota</taxon>
        <taxon>Actinomycetes</taxon>
        <taxon>Mycobacteriales</taxon>
        <taxon>Mycobacteriaceae</taxon>
        <taxon>Mycolicibacterium</taxon>
    </lineage>
</organism>
<gene>
    <name evidence="4" type="primary">hsaA_2</name>
    <name evidence="4" type="ORF">NCTC10821_00619</name>
</gene>
<evidence type="ECO:0000259" key="3">
    <source>
        <dbReference type="Pfam" id="PF08028"/>
    </source>
</evidence>
<dbReference type="GO" id="GO:0036383">
    <property type="term" value="F:3-hydroxy-9,10-secoandrosta-1,3,5(10)-triene-9,17-dione monooxygenase activity"/>
    <property type="evidence" value="ECO:0007669"/>
    <property type="project" value="UniProtKB-EC"/>
</dbReference>
<dbReference type="InterPro" id="IPR046373">
    <property type="entry name" value="Acyl-CoA_Oxase/DH_mid-dom_sf"/>
</dbReference>
<dbReference type="RefSeq" id="WP_115277472.1">
    <property type="nucleotide sequence ID" value="NZ_AP022600.1"/>
</dbReference>
<proteinExistence type="predicted"/>
<name>A0A378T8G9_9MYCO</name>
<keyword evidence="5" id="KW-1185">Reference proteome</keyword>
<evidence type="ECO:0000313" key="4">
    <source>
        <dbReference type="EMBL" id="STZ57122.1"/>
    </source>
</evidence>
<dbReference type="InterPro" id="IPR009100">
    <property type="entry name" value="AcylCoA_DH/oxidase_NM_dom_sf"/>
</dbReference>
<dbReference type="PANTHER" id="PTHR43884">
    <property type="entry name" value="ACYL-COA DEHYDROGENASE"/>
    <property type="match status" value="1"/>
</dbReference>
<evidence type="ECO:0000313" key="5">
    <source>
        <dbReference type="Proteomes" id="UP000254978"/>
    </source>
</evidence>
<feature type="domain" description="Acyl-CoA dehydrogenase C-terminal" evidence="3">
    <location>
        <begin position="244"/>
        <end position="372"/>
    </location>
</feature>